<evidence type="ECO:0000313" key="2">
    <source>
        <dbReference type="EMBL" id="MFC5060714.1"/>
    </source>
</evidence>
<reference evidence="3" key="1">
    <citation type="journal article" date="2019" name="Int. J. Syst. Evol. Microbiol.">
        <title>The Global Catalogue of Microorganisms (GCM) 10K type strain sequencing project: providing services to taxonomists for standard genome sequencing and annotation.</title>
        <authorList>
            <consortium name="The Broad Institute Genomics Platform"/>
            <consortium name="The Broad Institute Genome Sequencing Center for Infectious Disease"/>
            <person name="Wu L."/>
            <person name="Ma J."/>
        </authorList>
    </citation>
    <scope>NUCLEOTIDE SEQUENCE [LARGE SCALE GENOMIC DNA]</scope>
    <source>
        <strain evidence="3">CGMCC 4.7093</strain>
    </source>
</reference>
<sequence>MAQAQNGDTAKGCGCLLAIVLVIGGLAASCLGGPDDPVARPAYTVPSTTSTTSSPSSAAAPVRVVRYECTDFTSQLEAQSAFDAGGQEHLDPDADGLACDNHFARRSTPAPQTRYTDSDDDSSSSGSTRRRTGNSGHPCLPGERDGDGDGYCGEG</sequence>
<organism evidence="2 3">
    <name type="scientific">Actinomycetospora atypica</name>
    <dbReference type="NCBI Taxonomy" id="1290095"/>
    <lineage>
        <taxon>Bacteria</taxon>
        <taxon>Bacillati</taxon>
        <taxon>Actinomycetota</taxon>
        <taxon>Actinomycetes</taxon>
        <taxon>Pseudonocardiales</taxon>
        <taxon>Pseudonocardiaceae</taxon>
        <taxon>Actinomycetospora</taxon>
    </lineage>
</organism>
<proteinExistence type="predicted"/>
<evidence type="ECO:0008006" key="4">
    <source>
        <dbReference type="Google" id="ProtNLM"/>
    </source>
</evidence>
<dbReference type="Proteomes" id="UP001595947">
    <property type="component" value="Unassembled WGS sequence"/>
</dbReference>
<gene>
    <name evidence="2" type="ORF">ACFPBZ_00710</name>
</gene>
<accession>A0ABV9YFI0</accession>
<feature type="region of interest" description="Disordered" evidence="1">
    <location>
        <begin position="83"/>
        <end position="155"/>
    </location>
</feature>
<evidence type="ECO:0000256" key="1">
    <source>
        <dbReference type="SAM" id="MobiDB-lite"/>
    </source>
</evidence>
<dbReference type="RefSeq" id="WP_378034067.1">
    <property type="nucleotide sequence ID" value="NZ_JBHSIV010000001.1"/>
</dbReference>
<comment type="caution">
    <text evidence="2">The sequence shown here is derived from an EMBL/GenBank/DDBJ whole genome shotgun (WGS) entry which is preliminary data.</text>
</comment>
<name>A0ABV9YFI0_9PSEU</name>
<evidence type="ECO:0000313" key="3">
    <source>
        <dbReference type="Proteomes" id="UP001595947"/>
    </source>
</evidence>
<keyword evidence="3" id="KW-1185">Reference proteome</keyword>
<protein>
    <recommendedName>
        <fullName evidence="4">Excalibur calcium-binding domain-containing protein</fullName>
    </recommendedName>
</protein>
<dbReference type="EMBL" id="JBHSIV010000001">
    <property type="protein sequence ID" value="MFC5060714.1"/>
    <property type="molecule type" value="Genomic_DNA"/>
</dbReference>